<dbReference type="InterPro" id="IPR014958">
    <property type="entry name" value="DGC"/>
</dbReference>
<reference evidence="1" key="1">
    <citation type="submission" date="2022-08" db="EMBL/GenBank/DDBJ databases">
        <title>Genome Sequence of the sulphate-reducing bacterium, Pseudodesulfovibrio portus JCM14722.</title>
        <authorList>
            <person name="Kondo R."/>
            <person name="Kataoka T."/>
        </authorList>
    </citation>
    <scope>NUCLEOTIDE SEQUENCE</scope>
    <source>
        <strain evidence="1">JCM 14722</strain>
    </source>
</reference>
<keyword evidence="2" id="KW-1185">Reference proteome</keyword>
<organism evidence="1 2">
    <name type="scientific">Pseudodesulfovibrio portus</name>
    <dbReference type="NCBI Taxonomy" id="231439"/>
    <lineage>
        <taxon>Bacteria</taxon>
        <taxon>Pseudomonadati</taxon>
        <taxon>Thermodesulfobacteriota</taxon>
        <taxon>Desulfovibrionia</taxon>
        <taxon>Desulfovibrionales</taxon>
        <taxon>Desulfovibrionaceae</taxon>
    </lineage>
</organism>
<dbReference type="PIRSF" id="PIRSF037181">
    <property type="entry name" value="DGC"/>
    <property type="match status" value="1"/>
</dbReference>
<dbReference type="EMBL" id="AP026708">
    <property type="protein sequence ID" value="BDQ34369.1"/>
    <property type="molecule type" value="Genomic_DNA"/>
</dbReference>
<protein>
    <submittedName>
        <fullName evidence="1">Zinc-binding protein</fullName>
    </submittedName>
</protein>
<dbReference type="Pfam" id="PF08859">
    <property type="entry name" value="DGC"/>
    <property type="match status" value="1"/>
</dbReference>
<proteinExistence type="predicted"/>
<name>A0ABN6RTD5_9BACT</name>
<gene>
    <name evidence="1" type="ORF">JCM14722_19110</name>
</gene>
<accession>A0ABN6RTD5</accession>
<sequence>MSKCDCGCGAAPKFVFSCSGAADVGEVADQAARALSREGAIKMFCLAGIGGKVSGIVKSTEAADRVVALDGCPLNCARKTLEEAGFSDFDHVQLSDLGMKKGESPASRENIAAVVEEVSNRLQG</sequence>
<dbReference type="Proteomes" id="UP001061361">
    <property type="component" value="Chromosome"/>
</dbReference>
<dbReference type="RefSeq" id="WP_264981278.1">
    <property type="nucleotide sequence ID" value="NZ_AP026708.1"/>
</dbReference>
<evidence type="ECO:0000313" key="1">
    <source>
        <dbReference type="EMBL" id="BDQ34369.1"/>
    </source>
</evidence>
<evidence type="ECO:0000313" key="2">
    <source>
        <dbReference type="Proteomes" id="UP001061361"/>
    </source>
</evidence>